<keyword evidence="3" id="KW-1185">Reference proteome</keyword>
<dbReference type="PATRIC" id="fig|1189621.3.peg.2844"/>
<gene>
    <name evidence="2" type="ORF">A3SI_13672</name>
</gene>
<reference evidence="2 3" key="1">
    <citation type="submission" date="2012-05" db="EMBL/GenBank/DDBJ databases">
        <title>Genome sequence of Nitritalea halalkaliphila LW7.</title>
        <authorList>
            <person name="Jangir P.K."/>
            <person name="Singh A."/>
            <person name="Shivaji S."/>
            <person name="Sharma R."/>
        </authorList>
    </citation>
    <scope>NUCLEOTIDE SEQUENCE [LARGE SCALE GENOMIC DNA]</scope>
    <source>
        <strain evidence="2 3">LW7</strain>
    </source>
</reference>
<dbReference type="InterPro" id="IPR007139">
    <property type="entry name" value="DUF349"/>
</dbReference>
<evidence type="ECO:0000256" key="1">
    <source>
        <dbReference type="SAM" id="Coils"/>
    </source>
</evidence>
<proteinExistence type="predicted"/>
<evidence type="ECO:0000313" key="2">
    <source>
        <dbReference type="EMBL" id="EIM75443.1"/>
    </source>
</evidence>
<dbReference type="Pfam" id="PF03993">
    <property type="entry name" value="DUF349"/>
    <property type="match status" value="2"/>
</dbReference>
<name>I5C0U1_9BACT</name>
<sequence length="331" mass="39228">MEHPYGYIKEGKVYLKGFLNQEDRVIGEVKEDEASTIKYFEERFEMLLEKVNKLKQDIEENQNKGSFLMKLIHLRDSLYAYDALGDFVPVIEELNGIQTYLEEIIQQNRERNKTIKEGLIMEALDLKDSDEWKEAGEAMKELKMRWIKTGPVDKELEEEMERTFNAILDYFFDRRKQFFDELAKQAEVNIKTYESLVMQAQQAFNMPDAKKAFEISKRIQKEWKEAGRVPAERRAPLWDEFSKLNNRIFSRYRRSLQTGPQLRPWEITKKMEEMLAEVKRIAKSPSTYEGTNTVKKIQGEWKKLPPRKPREAKLLMSSFQFFAEVAFEKAS</sequence>
<dbReference type="Proteomes" id="UP000005551">
    <property type="component" value="Unassembled WGS sequence"/>
</dbReference>
<accession>I5C0U1</accession>
<evidence type="ECO:0000313" key="3">
    <source>
        <dbReference type="Proteomes" id="UP000005551"/>
    </source>
</evidence>
<dbReference type="STRING" id="1189621.A3SI_13672"/>
<feature type="coiled-coil region" evidence="1">
    <location>
        <begin position="37"/>
        <end position="64"/>
    </location>
</feature>
<keyword evidence="1" id="KW-0175">Coiled coil</keyword>
<comment type="caution">
    <text evidence="2">The sequence shown here is derived from an EMBL/GenBank/DDBJ whole genome shotgun (WGS) entry which is preliminary data.</text>
</comment>
<dbReference type="AlphaFoldDB" id="I5C0U1"/>
<organism evidence="2 3">
    <name type="scientific">Nitritalea halalkaliphila LW7</name>
    <dbReference type="NCBI Taxonomy" id="1189621"/>
    <lineage>
        <taxon>Bacteria</taxon>
        <taxon>Pseudomonadati</taxon>
        <taxon>Bacteroidota</taxon>
        <taxon>Cytophagia</taxon>
        <taxon>Cytophagales</taxon>
        <taxon>Cyclobacteriaceae</taxon>
        <taxon>Nitritalea</taxon>
    </lineage>
</organism>
<dbReference type="RefSeq" id="WP_009055919.1">
    <property type="nucleotide sequence ID" value="NZ_AJYA01000030.1"/>
</dbReference>
<dbReference type="EMBL" id="AJYA01000030">
    <property type="protein sequence ID" value="EIM75443.1"/>
    <property type="molecule type" value="Genomic_DNA"/>
</dbReference>
<protein>
    <recommendedName>
        <fullName evidence="4">DUF349 domain-containing protein</fullName>
    </recommendedName>
</protein>
<evidence type="ECO:0008006" key="4">
    <source>
        <dbReference type="Google" id="ProtNLM"/>
    </source>
</evidence>